<evidence type="ECO:0000256" key="2">
    <source>
        <dbReference type="ARBA" id="ARBA00012587"/>
    </source>
</evidence>
<evidence type="ECO:0000256" key="1">
    <source>
        <dbReference type="ARBA" id="ARBA00001420"/>
    </source>
</evidence>
<dbReference type="Pfam" id="PF03562">
    <property type="entry name" value="MltA"/>
    <property type="match status" value="1"/>
</dbReference>
<dbReference type="InterPro" id="IPR036908">
    <property type="entry name" value="RlpA-like_sf"/>
</dbReference>
<dbReference type="InterPro" id="IPR026044">
    <property type="entry name" value="MltA"/>
</dbReference>
<dbReference type="PIRSF" id="PIRSF019422">
    <property type="entry name" value="MltA"/>
    <property type="match status" value="1"/>
</dbReference>
<keyword evidence="11" id="KW-1185">Reference proteome</keyword>
<dbReference type="EC" id="4.2.2.n1" evidence="2"/>
<dbReference type="GO" id="GO:0009253">
    <property type="term" value="P:peptidoglycan catabolic process"/>
    <property type="evidence" value="ECO:0007669"/>
    <property type="project" value="TreeGrafter"/>
</dbReference>
<keyword evidence="6" id="KW-0732">Signal</keyword>
<evidence type="ECO:0000256" key="6">
    <source>
        <dbReference type="SAM" id="SignalP"/>
    </source>
</evidence>
<dbReference type="PANTHER" id="PTHR30124">
    <property type="entry name" value="MEMBRANE-BOUND LYTIC MUREIN TRANSGLYCOSYLASE A"/>
    <property type="match status" value="1"/>
</dbReference>
<dbReference type="GO" id="GO:0004553">
    <property type="term" value="F:hydrolase activity, hydrolyzing O-glycosyl compounds"/>
    <property type="evidence" value="ECO:0007669"/>
    <property type="project" value="InterPro"/>
</dbReference>
<dbReference type="OrthoDB" id="9783686at2"/>
<dbReference type="Gene3D" id="2.40.240.50">
    <property type="entry name" value="Barwin-like endoglucanases"/>
    <property type="match status" value="1"/>
</dbReference>
<dbReference type="Pfam" id="PF06725">
    <property type="entry name" value="3D"/>
    <property type="match status" value="1"/>
</dbReference>
<dbReference type="InterPro" id="IPR010611">
    <property type="entry name" value="3D_dom"/>
</dbReference>
<evidence type="ECO:0000313" key="8">
    <source>
        <dbReference type="EMBL" id="PJE27550.1"/>
    </source>
</evidence>
<feature type="signal peptide" evidence="6">
    <location>
        <begin position="1"/>
        <end position="23"/>
    </location>
</feature>
<dbReference type="PANTHER" id="PTHR30124:SF0">
    <property type="entry name" value="MEMBRANE-BOUND LYTIC MUREIN TRANSGLYCOSYLASE A"/>
    <property type="match status" value="1"/>
</dbReference>
<gene>
    <name evidence="8" type="ORF">CVM39_13265</name>
    <name evidence="9" type="ORF">SAMN06297129_0508</name>
</gene>
<evidence type="ECO:0000313" key="9">
    <source>
        <dbReference type="EMBL" id="SNY38983.1"/>
    </source>
</evidence>
<dbReference type="SUPFAM" id="SSF50685">
    <property type="entry name" value="Barwin-like endoglucanases"/>
    <property type="match status" value="1"/>
</dbReference>
<dbReference type="Proteomes" id="UP000231702">
    <property type="component" value="Unassembled WGS sequence"/>
</dbReference>
<dbReference type="InterPro" id="IPR005300">
    <property type="entry name" value="MltA_B"/>
</dbReference>
<dbReference type="GO" id="GO:0019867">
    <property type="term" value="C:outer membrane"/>
    <property type="evidence" value="ECO:0007669"/>
    <property type="project" value="InterPro"/>
</dbReference>
<evidence type="ECO:0000256" key="3">
    <source>
        <dbReference type="ARBA" id="ARBA00023239"/>
    </source>
</evidence>
<dbReference type="CDD" id="cd14668">
    <property type="entry name" value="mlta_B"/>
    <property type="match status" value="1"/>
</dbReference>
<dbReference type="GO" id="GO:0008933">
    <property type="term" value="F:peptidoglycan lytic transglycosylase activity"/>
    <property type="evidence" value="ECO:0007669"/>
    <property type="project" value="TreeGrafter"/>
</dbReference>
<organism evidence="9 10">
    <name type="scientific">Pseudooceanicola antarcticus</name>
    <dbReference type="NCBI Taxonomy" id="1247613"/>
    <lineage>
        <taxon>Bacteria</taxon>
        <taxon>Pseudomonadati</taxon>
        <taxon>Pseudomonadota</taxon>
        <taxon>Alphaproteobacteria</taxon>
        <taxon>Rhodobacterales</taxon>
        <taxon>Paracoccaceae</taxon>
        <taxon>Pseudooceanicola</taxon>
    </lineage>
</organism>
<sequence>MAGRGIAAYLTLALLSLAPPGTAQEIPAEGPVISVLDFDDLNGWAADDHAAALATFRNTCGDMRDPDWRAICALAKAQPLENARTFFELFFTPVLIQDGTPTLFTGYYEPELKGSLTRTETYRYPVYRMPKEAEVNRPWLTRAQIEQGTGIAGRGLEIAWVDDPVALMFLQIQGSGRILLPDGSHIRIGYRGDNGHEYRSIGQEMVRRGIYKAHQVSAKVISNWVRRNPVEGAALLRHNPSYVFFRELRDVSPEAGPKGAMNRSLTPTRSVAIDPAYVPLGAPVWIEKTGFRGMRRLMVGQDTGSAIKGPQRADVFMGSGPGAGKEAAKIKDGGRLVVLLPIQRAYAMLIEDDT</sequence>
<name>A0A285HTN3_9RHOB</name>
<dbReference type="RefSeq" id="WP_097144288.1">
    <property type="nucleotide sequence ID" value="NZ_OBEA01000001.1"/>
</dbReference>
<keyword evidence="4" id="KW-0961">Cell wall biogenesis/degradation</keyword>
<reference evidence="9 10" key="1">
    <citation type="submission" date="2017-09" db="EMBL/GenBank/DDBJ databases">
        <authorList>
            <person name="Ehlers B."/>
            <person name="Leendertz F.H."/>
        </authorList>
    </citation>
    <scope>NUCLEOTIDE SEQUENCE [LARGE SCALE GENOMIC DNA]</scope>
    <source>
        <strain evidence="9 10">CGMCC 1.12662</strain>
    </source>
</reference>
<dbReference type="CDD" id="cd14485">
    <property type="entry name" value="mltA_like_LT_A"/>
    <property type="match status" value="1"/>
</dbReference>
<dbReference type="Proteomes" id="UP000231655">
    <property type="component" value="Unassembled WGS sequence"/>
</dbReference>
<feature type="domain" description="Lytic transglycosylase MltA" evidence="7">
    <location>
        <begin position="111"/>
        <end position="246"/>
    </location>
</feature>
<dbReference type="EMBL" id="OBEA01000001">
    <property type="protein sequence ID" value="SNY38983.1"/>
    <property type="molecule type" value="Genomic_DNA"/>
</dbReference>
<evidence type="ECO:0000313" key="10">
    <source>
        <dbReference type="Proteomes" id="UP000231655"/>
    </source>
</evidence>
<dbReference type="GO" id="GO:0009254">
    <property type="term" value="P:peptidoglycan turnover"/>
    <property type="evidence" value="ECO:0007669"/>
    <property type="project" value="InterPro"/>
</dbReference>
<dbReference type="AlphaFoldDB" id="A0A285HTN3"/>
<dbReference type="GO" id="GO:0071555">
    <property type="term" value="P:cell wall organization"/>
    <property type="evidence" value="ECO:0007669"/>
    <property type="project" value="UniProtKB-KW"/>
</dbReference>
<accession>A0A285HTN3</accession>
<keyword evidence="3" id="KW-0456">Lyase</keyword>
<evidence type="ECO:0000256" key="4">
    <source>
        <dbReference type="ARBA" id="ARBA00023316"/>
    </source>
</evidence>
<dbReference type="SMART" id="SM00925">
    <property type="entry name" value="MltA"/>
    <property type="match status" value="1"/>
</dbReference>
<reference evidence="8 11" key="2">
    <citation type="journal article" date="2018" name="Int. J. Syst. Evol. Microbiol.">
        <title>Pseudooceanicola lipolyticus sp. nov., a marine alphaproteobacterium, reclassification of Oceanicola flagellatus as Pseudooceanicola flagellatus comb. nov. and emended description of the genus Pseudooceanicola.</title>
        <authorList>
            <person name="Huang M.-M."/>
            <person name="Guo L.-L."/>
            <person name="Wu Y.-H."/>
            <person name="Lai Q.-L."/>
            <person name="Shao Z.-Z."/>
            <person name="Wang C.-S."/>
            <person name="Wu M."/>
            <person name="Xu X.-W."/>
        </authorList>
    </citation>
    <scope>NUCLEOTIDE SEQUENCE [LARGE SCALE GENOMIC DNA]</scope>
    <source>
        <strain evidence="8 11">Ar-45</strain>
    </source>
</reference>
<dbReference type="Gene3D" id="2.40.40.10">
    <property type="entry name" value="RlpA-like domain"/>
    <property type="match status" value="1"/>
</dbReference>
<feature type="chain" id="PRO_5011973006" description="peptidoglycan lytic exotransglycosylase" evidence="6">
    <location>
        <begin position="24"/>
        <end position="354"/>
    </location>
</feature>
<comment type="catalytic activity">
    <reaction evidence="1">
        <text>Exolytic cleavage of the (1-&gt;4)-beta-glycosidic linkage between N-acetylmuramic acid (MurNAc) and N-acetylglucosamine (GlcNAc) residues in peptidoglycan, from either the reducing or the non-reducing ends of the peptidoglycan chains, with concomitant formation of a 1,6-anhydrobond in the MurNAc residue.</text>
        <dbReference type="EC" id="4.2.2.n1"/>
    </reaction>
</comment>
<protein>
    <recommendedName>
        <fullName evidence="2">peptidoglycan lytic exotransglycosylase</fullName>
        <ecNumber evidence="2">4.2.2.n1</ecNumber>
    </recommendedName>
    <alternativeName>
        <fullName evidence="5">Murein hydrolase A</fullName>
    </alternativeName>
</protein>
<dbReference type="EMBL" id="PGTD01000017">
    <property type="protein sequence ID" value="PJE27550.1"/>
    <property type="molecule type" value="Genomic_DNA"/>
</dbReference>
<evidence type="ECO:0000259" key="7">
    <source>
        <dbReference type="SMART" id="SM00925"/>
    </source>
</evidence>
<evidence type="ECO:0000313" key="11">
    <source>
        <dbReference type="Proteomes" id="UP000231702"/>
    </source>
</evidence>
<evidence type="ECO:0000256" key="5">
    <source>
        <dbReference type="ARBA" id="ARBA00030918"/>
    </source>
</evidence>
<proteinExistence type="predicted"/>